<protein>
    <recommendedName>
        <fullName evidence="12">Fucosyltransferase</fullName>
        <ecNumber evidence="12">2.4.1.-</ecNumber>
    </recommendedName>
</protein>
<comment type="caution">
    <text evidence="15">The sequence shown here is derived from an EMBL/GenBank/DDBJ whole genome shotgun (WGS) entry which is preliminary data.</text>
</comment>
<keyword evidence="8 12" id="KW-1133">Transmembrane helix</keyword>
<sequence length="464" mass="55486">MSHVIHMKKSHQINPNRSINLFTQCLIILFKKYSTLRYCFVICFLLIPMIYFSHAICDNHQNNENKYAEVFPTHFFDTNTFRYIPISKFQSPSHRLVLLWTSLFQEYYWHQEAFFNLSTIVSCSVVHKCQFTRDKSKLSQASIVAFHLYDINRYELLDRRELNIHNQSWIFVTGESPINFYYHNPSFLPYILNQYFDRSISYKYDSPYLIYSPIVKSRILPNETLNLSLPYTVEIDTERQLNMKSLEPKKKSIVWIVSNCATFSQREKYVEELKKFIQIDIYGRCGAPCTTKNNRQCKMNLNEYYFYLAFENSRCKSYITEKFWKIMTDSNHRVVPIVMGAPEDDYKRMAPKQSYIHVDDYKTPQDLAKYLHHLIDNPKKYLQYLQWREYTKIQLRFSLPWAHLLCPLCQMAYDNPLSSNDRLNFSSWYNETAECHPDDVKMFKKCKQANLRALMSTIHGMKCP</sequence>
<dbReference type="Pfam" id="PF00852">
    <property type="entry name" value="Glyco_transf_10"/>
    <property type="match status" value="1"/>
</dbReference>
<evidence type="ECO:0000256" key="9">
    <source>
        <dbReference type="ARBA" id="ARBA00023034"/>
    </source>
</evidence>
<feature type="domain" description="Fucosyltransferase N-terminal" evidence="14">
    <location>
        <begin position="94"/>
        <end position="207"/>
    </location>
</feature>
<dbReference type="GO" id="GO:0032580">
    <property type="term" value="C:Golgi cisterna membrane"/>
    <property type="evidence" value="ECO:0007669"/>
    <property type="project" value="UniProtKB-SubCell"/>
</dbReference>
<dbReference type="PANTHER" id="PTHR48438">
    <property type="entry name" value="ALPHA-(1,3)-FUCOSYLTRANSFERASE C-RELATED"/>
    <property type="match status" value="1"/>
</dbReference>
<evidence type="ECO:0000259" key="14">
    <source>
        <dbReference type="Pfam" id="PF17039"/>
    </source>
</evidence>
<dbReference type="FunFam" id="3.40.50.11660:FF:000004">
    <property type="entry name" value="Glycoprotein 3-alpha-L-fucosyltransferase A"/>
    <property type="match status" value="1"/>
</dbReference>
<evidence type="ECO:0000256" key="6">
    <source>
        <dbReference type="ARBA" id="ARBA00022692"/>
    </source>
</evidence>
<dbReference type="InterPro" id="IPR055270">
    <property type="entry name" value="Glyco_tran_10_C"/>
</dbReference>
<name>A0A815A3W8_9BILA</name>
<accession>A0A815A3W8</accession>
<keyword evidence="11" id="KW-0325">Glycoprotein</keyword>
<dbReference type="Proteomes" id="UP000663834">
    <property type="component" value="Unassembled WGS sequence"/>
</dbReference>
<comment type="subcellular location">
    <subcellularLocation>
        <location evidence="1">Golgi apparatus membrane</location>
        <topology evidence="1">Single-pass type II membrane protein</topology>
    </subcellularLocation>
    <subcellularLocation>
        <location evidence="12">Golgi apparatus</location>
        <location evidence="12">Golgi stack membrane</location>
        <topology evidence="12">Single-pass type II membrane protein</topology>
    </subcellularLocation>
</comment>
<evidence type="ECO:0000256" key="8">
    <source>
        <dbReference type="ARBA" id="ARBA00022989"/>
    </source>
</evidence>
<evidence type="ECO:0000256" key="11">
    <source>
        <dbReference type="ARBA" id="ARBA00023180"/>
    </source>
</evidence>
<evidence type="ECO:0000259" key="13">
    <source>
        <dbReference type="Pfam" id="PF00852"/>
    </source>
</evidence>
<dbReference type="OrthoDB" id="427096at2759"/>
<proteinExistence type="inferred from homology"/>
<dbReference type="PANTHER" id="PTHR48438:SF1">
    <property type="entry name" value="ALPHA-(1,3)-FUCOSYLTRANSFERASE C-RELATED"/>
    <property type="match status" value="1"/>
</dbReference>
<evidence type="ECO:0000313" key="15">
    <source>
        <dbReference type="EMBL" id="CAF1252217.1"/>
    </source>
</evidence>
<reference evidence="15" key="1">
    <citation type="submission" date="2021-02" db="EMBL/GenBank/DDBJ databases">
        <authorList>
            <person name="Nowell W R."/>
        </authorList>
    </citation>
    <scope>NUCLEOTIDE SEQUENCE</scope>
</reference>
<feature type="transmembrane region" description="Helical" evidence="12">
    <location>
        <begin position="38"/>
        <end position="56"/>
    </location>
</feature>
<comment type="pathway">
    <text evidence="2">Protein modification; protein glycosylation.</text>
</comment>
<evidence type="ECO:0000313" key="16">
    <source>
        <dbReference type="Proteomes" id="UP000663834"/>
    </source>
</evidence>
<evidence type="ECO:0000256" key="1">
    <source>
        <dbReference type="ARBA" id="ARBA00004323"/>
    </source>
</evidence>
<keyword evidence="5 12" id="KW-0808">Transferase</keyword>
<evidence type="ECO:0000256" key="3">
    <source>
        <dbReference type="ARBA" id="ARBA00008919"/>
    </source>
</evidence>
<evidence type="ECO:0000256" key="7">
    <source>
        <dbReference type="ARBA" id="ARBA00022968"/>
    </source>
</evidence>
<evidence type="ECO:0000256" key="2">
    <source>
        <dbReference type="ARBA" id="ARBA00004922"/>
    </source>
</evidence>
<dbReference type="InterPro" id="IPR001503">
    <property type="entry name" value="Glyco_trans_10"/>
</dbReference>
<organism evidence="15 16">
    <name type="scientific">Rotaria magnacalcarata</name>
    <dbReference type="NCBI Taxonomy" id="392030"/>
    <lineage>
        <taxon>Eukaryota</taxon>
        <taxon>Metazoa</taxon>
        <taxon>Spiralia</taxon>
        <taxon>Gnathifera</taxon>
        <taxon>Rotifera</taxon>
        <taxon>Eurotatoria</taxon>
        <taxon>Bdelloidea</taxon>
        <taxon>Philodinida</taxon>
        <taxon>Philodinidae</taxon>
        <taxon>Rotaria</taxon>
    </lineage>
</organism>
<dbReference type="SUPFAM" id="SSF53756">
    <property type="entry name" value="UDP-Glycosyltransferase/glycogen phosphorylase"/>
    <property type="match status" value="1"/>
</dbReference>
<evidence type="ECO:0000256" key="4">
    <source>
        <dbReference type="ARBA" id="ARBA00022676"/>
    </source>
</evidence>
<feature type="domain" description="Fucosyltransferase C-terminal" evidence="13">
    <location>
        <begin position="247"/>
        <end position="416"/>
    </location>
</feature>
<dbReference type="InterPro" id="IPR031481">
    <property type="entry name" value="Glyco_tran_10_N"/>
</dbReference>
<keyword evidence="10 12" id="KW-0472">Membrane</keyword>
<gene>
    <name evidence="15" type="ORF">KQP761_LOCUS2348</name>
</gene>
<keyword evidence="4 12" id="KW-0328">Glycosyltransferase</keyword>
<evidence type="ECO:0000256" key="5">
    <source>
        <dbReference type="ARBA" id="ARBA00022679"/>
    </source>
</evidence>
<dbReference type="EC" id="2.4.1.-" evidence="12"/>
<keyword evidence="7" id="KW-0735">Signal-anchor</keyword>
<dbReference type="EMBL" id="CAJNOW010000147">
    <property type="protein sequence ID" value="CAF1252217.1"/>
    <property type="molecule type" value="Genomic_DNA"/>
</dbReference>
<dbReference type="AlphaFoldDB" id="A0A815A3W8"/>
<evidence type="ECO:0000256" key="12">
    <source>
        <dbReference type="RuleBase" id="RU003832"/>
    </source>
</evidence>
<dbReference type="GO" id="GO:0000139">
    <property type="term" value="C:Golgi membrane"/>
    <property type="evidence" value="ECO:0007669"/>
    <property type="project" value="UniProtKB-SubCell"/>
</dbReference>
<dbReference type="Pfam" id="PF17039">
    <property type="entry name" value="Glyco_tran_10_N"/>
    <property type="match status" value="1"/>
</dbReference>
<comment type="similarity">
    <text evidence="3 12">Belongs to the glycosyltransferase 10 family.</text>
</comment>
<dbReference type="Gene3D" id="3.40.50.11660">
    <property type="entry name" value="Glycosyl transferase family 10, C-terminal domain"/>
    <property type="match status" value="1"/>
</dbReference>
<keyword evidence="6 12" id="KW-0812">Transmembrane</keyword>
<dbReference type="GO" id="GO:0008417">
    <property type="term" value="F:fucosyltransferase activity"/>
    <property type="evidence" value="ECO:0007669"/>
    <property type="project" value="InterPro"/>
</dbReference>
<evidence type="ECO:0000256" key="10">
    <source>
        <dbReference type="ARBA" id="ARBA00023136"/>
    </source>
</evidence>
<dbReference type="InterPro" id="IPR038577">
    <property type="entry name" value="GT10-like_C_sf"/>
</dbReference>
<dbReference type="UniPathway" id="UPA00378"/>
<keyword evidence="9 12" id="KW-0333">Golgi apparatus</keyword>